<keyword evidence="2" id="KW-0812">Transmembrane</keyword>
<evidence type="ECO:0000313" key="3">
    <source>
        <dbReference type="EMBL" id="MBR0800540.1"/>
    </source>
</evidence>
<dbReference type="RefSeq" id="WP_212398916.1">
    <property type="nucleotide sequence ID" value="NZ_JAFCJH010000056.1"/>
</dbReference>
<feature type="compositionally biased region" description="Pro residues" evidence="1">
    <location>
        <begin position="156"/>
        <end position="171"/>
    </location>
</feature>
<organism evidence="3 4">
    <name type="scientific">Bradyrhizobium jicamae</name>
    <dbReference type="NCBI Taxonomy" id="280332"/>
    <lineage>
        <taxon>Bacteria</taxon>
        <taxon>Pseudomonadati</taxon>
        <taxon>Pseudomonadota</taxon>
        <taxon>Alphaproteobacteria</taxon>
        <taxon>Hyphomicrobiales</taxon>
        <taxon>Nitrobacteraceae</taxon>
        <taxon>Bradyrhizobium</taxon>
    </lineage>
</organism>
<feature type="region of interest" description="Disordered" evidence="1">
    <location>
        <begin position="42"/>
        <end position="108"/>
    </location>
</feature>
<feature type="region of interest" description="Disordered" evidence="1">
    <location>
        <begin position="260"/>
        <end position="296"/>
    </location>
</feature>
<evidence type="ECO:0000256" key="2">
    <source>
        <dbReference type="SAM" id="Phobius"/>
    </source>
</evidence>
<sequence length="308" mass="32423">MNSTPTPHAVESSDALTARADERLAEAYKQIARADEELTRLSEQLAKMERDAARPPSAGPNLASTGSGAPSAGSNPASVESGPPSVGSDPPPVESGPPSLAPQPRAPSRRPMLRVLAGLSLAAFIVGAALASQSSYGGRAKLVVARWVPQFVSTPSSPPVDPPLPAQPAPSPVQVAAAEVAPAQAPPVAPTATQNAAPTANAALPDQTELLQAIARDLANVQRNIEQLKADQQQSARESSKAIQDLKASQEEIKRALAKVSEQKTVLPPTQQPPAQPSPILRKPQRTYQPPYARAPPRIPREWLYDDW</sequence>
<feature type="region of interest" description="Disordered" evidence="1">
    <location>
        <begin position="153"/>
        <end position="193"/>
    </location>
</feature>
<keyword evidence="2" id="KW-1133">Transmembrane helix</keyword>
<evidence type="ECO:0000256" key="1">
    <source>
        <dbReference type="SAM" id="MobiDB-lite"/>
    </source>
</evidence>
<proteinExistence type="predicted"/>
<gene>
    <name evidence="3" type="ORF">JQ615_34775</name>
</gene>
<feature type="compositionally biased region" description="Basic and acidic residues" evidence="1">
    <location>
        <begin position="42"/>
        <end position="53"/>
    </location>
</feature>
<comment type="caution">
    <text evidence="3">The sequence shown here is derived from an EMBL/GenBank/DDBJ whole genome shotgun (WGS) entry which is preliminary data.</text>
</comment>
<feature type="compositionally biased region" description="Low complexity" evidence="1">
    <location>
        <begin position="63"/>
        <end position="88"/>
    </location>
</feature>
<protein>
    <submittedName>
        <fullName evidence="3">Uncharacterized protein</fullName>
    </submittedName>
</protein>
<feature type="compositionally biased region" description="Low complexity" evidence="1">
    <location>
        <begin position="172"/>
        <end position="183"/>
    </location>
</feature>
<keyword evidence="4" id="KW-1185">Reference proteome</keyword>
<dbReference type="EMBL" id="JAFCJH010000056">
    <property type="protein sequence ID" value="MBR0800540.1"/>
    <property type="molecule type" value="Genomic_DNA"/>
</dbReference>
<name>A0ABS5FUM5_9BRAD</name>
<dbReference type="Proteomes" id="UP001315278">
    <property type="component" value="Unassembled WGS sequence"/>
</dbReference>
<evidence type="ECO:0000313" key="4">
    <source>
        <dbReference type="Proteomes" id="UP001315278"/>
    </source>
</evidence>
<keyword evidence="2" id="KW-0472">Membrane</keyword>
<reference evidence="4" key="1">
    <citation type="journal article" date="2021" name="ISME J.">
        <title>Evolutionary origin and ecological implication of a unique nif island in free-living Bradyrhizobium lineages.</title>
        <authorList>
            <person name="Tao J."/>
        </authorList>
    </citation>
    <scope>NUCLEOTIDE SEQUENCE [LARGE SCALE GENOMIC DNA]</scope>
    <source>
        <strain evidence="4">SZCCT0434</strain>
    </source>
</reference>
<accession>A0ABS5FUM5</accession>
<feature type="compositionally biased region" description="Pro residues" evidence="1">
    <location>
        <begin position="89"/>
        <end position="105"/>
    </location>
</feature>
<feature type="transmembrane region" description="Helical" evidence="2">
    <location>
        <begin position="112"/>
        <end position="131"/>
    </location>
</feature>